<evidence type="ECO:0000313" key="2">
    <source>
        <dbReference type="Proteomes" id="UP000605784"/>
    </source>
</evidence>
<dbReference type="Proteomes" id="UP000605784">
    <property type="component" value="Unassembled WGS sequence"/>
</dbReference>
<reference evidence="1" key="1">
    <citation type="journal article" date="2014" name="Int. J. Syst. Evol. Microbiol.">
        <title>Complete genome sequence of Corynebacterium casei LMG S-19264T (=DSM 44701T), isolated from a smear-ripened cheese.</title>
        <authorList>
            <consortium name="US DOE Joint Genome Institute (JGI-PGF)"/>
            <person name="Walter F."/>
            <person name="Albersmeier A."/>
            <person name="Kalinowski J."/>
            <person name="Ruckert C."/>
        </authorList>
    </citation>
    <scope>NUCLEOTIDE SEQUENCE</scope>
    <source>
        <strain evidence="1">JCM 17820</strain>
    </source>
</reference>
<proteinExistence type="predicted"/>
<reference evidence="1" key="2">
    <citation type="submission" date="2020-09" db="EMBL/GenBank/DDBJ databases">
        <authorList>
            <person name="Sun Q."/>
            <person name="Ohkuma M."/>
        </authorList>
    </citation>
    <scope>NUCLEOTIDE SEQUENCE</scope>
    <source>
        <strain evidence="1">JCM 17820</strain>
    </source>
</reference>
<accession>A0A830GLD2</accession>
<evidence type="ECO:0000313" key="1">
    <source>
        <dbReference type="EMBL" id="GGN96419.1"/>
    </source>
</evidence>
<dbReference type="AlphaFoldDB" id="A0A830GLD2"/>
<comment type="caution">
    <text evidence="1">The sequence shown here is derived from an EMBL/GenBank/DDBJ whole genome shotgun (WGS) entry which is preliminary data.</text>
</comment>
<dbReference type="EMBL" id="BMOU01000004">
    <property type="protein sequence ID" value="GGN96419.1"/>
    <property type="molecule type" value="Genomic_DNA"/>
</dbReference>
<name>A0A830GLD2_9EURY</name>
<gene>
    <name evidence="1" type="ORF">GCM10009030_24670</name>
</gene>
<organism evidence="1 2">
    <name type="scientific">Haloarcula pellucida</name>
    <dbReference type="NCBI Taxonomy" id="1427151"/>
    <lineage>
        <taxon>Archaea</taxon>
        <taxon>Methanobacteriati</taxon>
        <taxon>Methanobacteriota</taxon>
        <taxon>Stenosarchaea group</taxon>
        <taxon>Halobacteria</taxon>
        <taxon>Halobacteriales</taxon>
        <taxon>Haloarculaceae</taxon>
        <taxon>Haloarcula</taxon>
    </lineage>
</organism>
<sequence length="72" mass="8316">MTTINKREMGEFENFDGFENIEFTDFDHAEQHRDILEIIAATDPITRGWAELLLRIIDGEYETVELPGGDTQ</sequence>
<dbReference type="RefSeq" id="WP_188998092.1">
    <property type="nucleotide sequence ID" value="NZ_BMOU01000004.1"/>
</dbReference>
<keyword evidence="2" id="KW-1185">Reference proteome</keyword>
<protein>
    <submittedName>
        <fullName evidence="1">Uncharacterized protein</fullName>
    </submittedName>
</protein>